<dbReference type="EC" id="4.2.99.18" evidence="2"/>
<reference evidence="11 12" key="1">
    <citation type="journal article" date="2012" name="New Phytol.">
        <title>Insight into trade-off between wood decay and parasitism from the genome of a fungal forest pathogen.</title>
        <authorList>
            <person name="Olson A."/>
            <person name="Aerts A."/>
            <person name="Asiegbu F."/>
            <person name="Belbahri L."/>
            <person name="Bouzid O."/>
            <person name="Broberg A."/>
            <person name="Canback B."/>
            <person name="Coutinho P.M."/>
            <person name="Cullen D."/>
            <person name="Dalman K."/>
            <person name="Deflorio G."/>
            <person name="van Diepen L.T."/>
            <person name="Dunand C."/>
            <person name="Duplessis S."/>
            <person name="Durling M."/>
            <person name="Gonthier P."/>
            <person name="Grimwood J."/>
            <person name="Fossdal C.G."/>
            <person name="Hansson D."/>
            <person name="Henrissat B."/>
            <person name="Hietala A."/>
            <person name="Himmelstrand K."/>
            <person name="Hoffmeister D."/>
            <person name="Hogberg N."/>
            <person name="James T.Y."/>
            <person name="Karlsson M."/>
            <person name="Kohler A."/>
            <person name="Kues U."/>
            <person name="Lee Y.H."/>
            <person name="Lin Y.C."/>
            <person name="Lind M."/>
            <person name="Lindquist E."/>
            <person name="Lombard V."/>
            <person name="Lucas S."/>
            <person name="Lunden K."/>
            <person name="Morin E."/>
            <person name="Murat C."/>
            <person name="Park J."/>
            <person name="Raffaello T."/>
            <person name="Rouze P."/>
            <person name="Salamov A."/>
            <person name="Schmutz J."/>
            <person name="Solheim H."/>
            <person name="Stahlberg J."/>
            <person name="Velez H."/>
            <person name="de Vries R.P."/>
            <person name="Wiebenga A."/>
            <person name="Woodward S."/>
            <person name="Yakovlev I."/>
            <person name="Garbelotto M."/>
            <person name="Martin F."/>
            <person name="Grigoriev I.V."/>
            <person name="Stenlid J."/>
        </authorList>
    </citation>
    <scope>NUCLEOTIDE SEQUENCE [LARGE SCALE GENOMIC DNA]</scope>
    <source>
        <strain evidence="11 12">TC 32-1</strain>
    </source>
</reference>
<protein>
    <recommendedName>
        <fullName evidence="2">DNA-(apurinic or apyrimidinic site) lyase</fullName>
        <ecNumber evidence="2">4.2.99.18</ecNumber>
    </recommendedName>
</protein>
<dbReference type="InterPro" id="IPR023170">
    <property type="entry name" value="HhH_base_excis_C"/>
</dbReference>
<keyword evidence="3" id="KW-0227">DNA damage</keyword>
<organism evidence="11 12">
    <name type="scientific">Heterobasidion irregulare (strain TC 32-1)</name>
    <dbReference type="NCBI Taxonomy" id="747525"/>
    <lineage>
        <taxon>Eukaryota</taxon>
        <taxon>Fungi</taxon>
        <taxon>Dikarya</taxon>
        <taxon>Basidiomycota</taxon>
        <taxon>Agaricomycotina</taxon>
        <taxon>Agaricomycetes</taxon>
        <taxon>Russulales</taxon>
        <taxon>Bondarzewiaceae</taxon>
        <taxon>Heterobasidion</taxon>
        <taxon>Heterobasidion annosum species complex</taxon>
    </lineage>
</organism>
<feature type="domain" description="HhH-GPD" evidence="10">
    <location>
        <begin position="65"/>
        <end position="250"/>
    </location>
</feature>
<dbReference type="EMBL" id="KI925455">
    <property type="protein sequence ID" value="ETW86075.1"/>
    <property type="molecule type" value="Genomic_DNA"/>
</dbReference>
<dbReference type="GO" id="GO:0003684">
    <property type="term" value="F:damaged DNA binding"/>
    <property type="evidence" value="ECO:0007669"/>
    <property type="project" value="InterPro"/>
</dbReference>
<dbReference type="InterPro" id="IPR052054">
    <property type="entry name" value="Oxidative_DNA_repair_enzyme"/>
</dbReference>
<keyword evidence="4" id="KW-0378">Hydrolase</keyword>
<dbReference type="PANTHER" id="PTHR10242">
    <property type="entry name" value="8-OXOGUANINE DNA GLYCOSYLASE"/>
    <property type="match status" value="1"/>
</dbReference>
<evidence type="ECO:0000256" key="1">
    <source>
        <dbReference type="ARBA" id="ARBA00010679"/>
    </source>
</evidence>
<feature type="non-terminal residue" evidence="11">
    <location>
        <position position="1"/>
    </location>
</feature>
<evidence type="ECO:0000256" key="3">
    <source>
        <dbReference type="ARBA" id="ARBA00022763"/>
    </source>
</evidence>
<dbReference type="Pfam" id="PF07934">
    <property type="entry name" value="OGG_N"/>
    <property type="match status" value="1"/>
</dbReference>
<dbReference type="InterPro" id="IPR011257">
    <property type="entry name" value="DNA_glycosylase"/>
</dbReference>
<accession>W4KL41</accession>
<dbReference type="GO" id="GO:0140078">
    <property type="term" value="F:class I DNA-(apurinic or apyrimidinic site) endonuclease activity"/>
    <property type="evidence" value="ECO:0007669"/>
    <property type="project" value="UniProtKB-EC"/>
</dbReference>
<evidence type="ECO:0000313" key="12">
    <source>
        <dbReference type="Proteomes" id="UP000030671"/>
    </source>
</evidence>
<dbReference type="GO" id="GO:0005634">
    <property type="term" value="C:nucleus"/>
    <property type="evidence" value="ECO:0007669"/>
    <property type="project" value="TreeGrafter"/>
</dbReference>
<dbReference type="SUPFAM" id="SSF55945">
    <property type="entry name" value="TATA-box binding protein-like"/>
    <property type="match status" value="1"/>
</dbReference>
<dbReference type="Pfam" id="PF00730">
    <property type="entry name" value="HhH-GPD"/>
    <property type="match status" value="1"/>
</dbReference>
<evidence type="ECO:0000313" key="11">
    <source>
        <dbReference type="EMBL" id="ETW86075.1"/>
    </source>
</evidence>
<dbReference type="SUPFAM" id="SSF48150">
    <property type="entry name" value="DNA-glycosylase"/>
    <property type="match status" value="1"/>
</dbReference>
<evidence type="ECO:0000259" key="10">
    <source>
        <dbReference type="SMART" id="SM00478"/>
    </source>
</evidence>
<dbReference type="Gene3D" id="1.10.340.30">
    <property type="entry name" value="Hypothetical protein, domain 2"/>
    <property type="match status" value="1"/>
</dbReference>
<dbReference type="InterPro" id="IPR003265">
    <property type="entry name" value="HhH-GPD_domain"/>
</dbReference>
<name>W4KL41_HETIT</name>
<gene>
    <name evidence="11" type="ORF">HETIRDRAFT_13944</name>
</gene>
<keyword evidence="12" id="KW-1185">Reference proteome</keyword>
<dbReference type="eggNOG" id="KOG2875">
    <property type="taxonomic scope" value="Eukaryota"/>
</dbReference>
<dbReference type="SMART" id="SM00478">
    <property type="entry name" value="ENDO3c"/>
    <property type="match status" value="1"/>
</dbReference>
<dbReference type="InterPro" id="IPR012904">
    <property type="entry name" value="OGG_N"/>
</dbReference>
<keyword evidence="8" id="KW-0326">Glycosidase</keyword>
<dbReference type="RefSeq" id="XP_009541715.1">
    <property type="nucleotide sequence ID" value="XM_009543420.1"/>
</dbReference>
<dbReference type="KEGG" id="hir:HETIRDRAFT_13944"/>
<feature type="non-terminal residue" evidence="11">
    <location>
        <position position="268"/>
    </location>
</feature>
<dbReference type="GO" id="GO:0034039">
    <property type="term" value="F:8-oxo-7,8-dihydroguanine DNA N-glycosylase activity"/>
    <property type="evidence" value="ECO:0007669"/>
    <property type="project" value="TreeGrafter"/>
</dbReference>
<evidence type="ECO:0000256" key="7">
    <source>
        <dbReference type="ARBA" id="ARBA00023268"/>
    </source>
</evidence>
<dbReference type="Proteomes" id="UP000030671">
    <property type="component" value="Unassembled WGS sequence"/>
</dbReference>
<evidence type="ECO:0000256" key="6">
    <source>
        <dbReference type="ARBA" id="ARBA00023239"/>
    </source>
</evidence>
<comment type="similarity">
    <text evidence="1">Belongs to the type-1 OGG1 family.</text>
</comment>
<evidence type="ECO:0000256" key="4">
    <source>
        <dbReference type="ARBA" id="ARBA00022801"/>
    </source>
</evidence>
<dbReference type="GeneID" id="20666997"/>
<dbReference type="PANTHER" id="PTHR10242:SF2">
    <property type="entry name" value="N-GLYCOSYLASE_DNA LYASE"/>
    <property type="match status" value="1"/>
</dbReference>
<keyword evidence="6" id="KW-0456">Lyase</keyword>
<dbReference type="InParanoid" id="W4KL41"/>
<evidence type="ECO:0000256" key="9">
    <source>
        <dbReference type="ARBA" id="ARBA00044632"/>
    </source>
</evidence>
<dbReference type="GO" id="GO:0006289">
    <property type="term" value="P:nucleotide-excision repair"/>
    <property type="evidence" value="ECO:0007669"/>
    <property type="project" value="InterPro"/>
</dbReference>
<dbReference type="Gene3D" id="1.10.1670.10">
    <property type="entry name" value="Helix-hairpin-Helix base-excision DNA repair enzymes (C-terminal)"/>
    <property type="match status" value="1"/>
</dbReference>
<keyword evidence="7" id="KW-0511">Multifunctional enzyme</keyword>
<proteinExistence type="inferred from homology"/>
<dbReference type="HOGENOM" id="CLU_027543_3_2_1"/>
<keyword evidence="5" id="KW-0234">DNA repair</keyword>
<dbReference type="CDD" id="cd00056">
    <property type="entry name" value="ENDO3c"/>
    <property type="match status" value="1"/>
</dbReference>
<dbReference type="OrthoDB" id="238681at2759"/>
<evidence type="ECO:0000256" key="5">
    <source>
        <dbReference type="ARBA" id="ARBA00023204"/>
    </source>
</evidence>
<dbReference type="GO" id="GO:0006285">
    <property type="term" value="P:base-excision repair, AP site formation"/>
    <property type="evidence" value="ECO:0007669"/>
    <property type="project" value="TreeGrafter"/>
</dbReference>
<evidence type="ECO:0000256" key="8">
    <source>
        <dbReference type="ARBA" id="ARBA00023295"/>
    </source>
</evidence>
<comment type="catalytic activity">
    <reaction evidence="9">
        <text>2'-deoxyribonucleotide-(2'-deoxyribose 5'-phosphate)-2'-deoxyribonucleotide-DNA = a 3'-end 2'-deoxyribonucleotide-(2,3-dehydro-2,3-deoxyribose 5'-phosphate)-DNA + a 5'-end 5'-phospho-2'-deoxyribonucleoside-DNA + H(+)</text>
        <dbReference type="Rhea" id="RHEA:66592"/>
        <dbReference type="Rhea" id="RHEA-COMP:13180"/>
        <dbReference type="Rhea" id="RHEA-COMP:16897"/>
        <dbReference type="Rhea" id="RHEA-COMP:17067"/>
        <dbReference type="ChEBI" id="CHEBI:15378"/>
        <dbReference type="ChEBI" id="CHEBI:136412"/>
        <dbReference type="ChEBI" id="CHEBI:157695"/>
        <dbReference type="ChEBI" id="CHEBI:167181"/>
        <dbReference type="EC" id="4.2.99.18"/>
    </reaction>
</comment>
<sequence length="268" mass="30541">PSQESEREAETLLWLKDYFQLDVDLLKLYNEWSERDAVFMRFRRRFEGIRMLRQDPWENLVSFICSSNNNITRITKMVKSLCEKYSPPLLSMPPPLALESFHPFPPPSRLAATDVSATLRSLGFGYRAEYIQKTAKMLVNQHEGSSNSSDAQEAAELWLISLRKMPTSQVRAELLKFMGVGRKVADCVLLMSMDKKEVIPVDTHVHQIAMKHYDVRGANSRRGASATKQALSAKLYEEVSLKLMGVWGDYAGWAHSVLFTADLRSFSS</sequence>
<dbReference type="AlphaFoldDB" id="W4KL41"/>
<dbReference type="STRING" id="747525.W4KL41"/>
<evidence type="ECO:0000256" key="2">
    <source>
        <dbReference type="ARBA" id="ARBA00012720"/>
    </source>
</evidence>